<evidence type="ECO:0008006" key="4">
    <source>
        <dbReference type="Google" id="ProtNLM"/>
    </source>
</evidence>
<gene>
    <name evidence="2" type="ORF">CVV64_06210</name>
</gene>
<evidence type="ECO:0000313" key="3">
    <source>
        <dbReference type="Proteomes" id="UP000233256"/>
    </source>
</evidence>
<accession>A0A2N1PSN6</accession>
<reference evidence="2 3" key="1">
    <citation type="journal article" date="2017" name="ISME J.">
        <title>Potential for microbial H2 and metal transformations associated with novel bacteria and archaea in deep terrestrial subsurface sediments.</title>
        <authorList>
            <person name="Hernsdorf A.W."/>
            <person name="Amano Y."/>
            <person name="Miyakawa K."/>
            <person name="Ise K."/>
            <person name="Suzuki Y."/>
            <person name="Anantharaman K."/>
            <person name="Probst A."/>
            <person name="Burstein D."/>
            <person name="Thomas B.C."/>
            <person name="Banfield J.F."/>
        </authorList>
    </citation>
    <scope>NUCLEOTIDE SEQUENCE [LARGE SCALE GENOMIC DNA]</scope>
    <source>
        <strain evidence="2">HGW-Wallbacteria-1</strain>
    </source>
</reference>
<dbReference type="Proteomes" id="UP000233256">
    <property type="component" value="Unassembled WGS sequence"/>
</dbReference>
<feature type="transmembrane region" description="Helical" evidence="1">
    <location>
        <begin position="43"/>
        <end position="64"/>
    </location>
</feature>
<protein>
    <recommendedName>
        <fullName evidence="4">Carboxypeptidase regulatory-like domain-containing protein</fullName>
    </recommendedName>
</protein>
<dbReference type="EMBL" id="PGXC01000003">
    <property type="protein sequence ID" value="PKK91358.1"/>
    <property type="molecule type" value="Genomic_DNA"/>
</dbReference>
<proteinExistence type="predicted"/>
<dbReference type="AlphaFoldDB" id="A0A2N1PSN6"/>
<keyword evidence="1" id="KW-0472">Membrane</keyword>
<organism evidence="2 3">
    <name type="scientific">Candidatus Wallbacteria bacterium HGW-Wallbacteria-1</name>
    <dbReference type="NCBI Taxonomy" id="2013854"/>
    <lineage>
        <taxon>Bacteria</taxon>
        <taxon>Candidatus Walliibacteriota</taxon>
    </lineage>
</organism>
<keyword evidence="1" id="KW-0812">Transmembrane</keyword>
<keyword evidence="1" id="KW-1133">Transmembrane helix</keyword>
<name>A0A2N1PSN6_9BACT</name>
<comment type="caution">
    <text evidence="2">The sequence shown here is derived from an EMBL/GenBank/DDBJ whole genome shotgun (WGS) entry which is preliminary data.</text>
</comment>
<evidence type="ECO:0000256" key="1">
    <source>
        <dbReference type="SAM" id="Phobius"/>
    </source>
</evidence>
<sequence length="389" mass="42323">MNRDISLQKPDLFMDSSELALDALKIFKGFSGQSSAECHRSGFLFMFLLPVLLFLSLPCIGSGIPGPCFVQIYICDEEMKPLADVNVRCGVVQSVTNTSGETEFSGLSEGFYEFEISRQGFRTDSSQVSFRAGNNRVETMLFSEGGVQAPEVVGLEAEKIRRTLSENHMMAAPTASGVSGLIDIPDANTVEEGTSIFGAHFMRADGVTANADIFAYKILYGVGDGFELSASFIDTKLGDNGLLGSSGDPVVAVKYRVSESFSGVDLAIVGQAGRNRTNIFGVFDFPITDGKITLALKNTDGGWNSAVNIGTELKLPDVDRFIGRGQSTFIFELEQADNRFNLFNAGLRFRSGSRQTLDVFVLQDRRLKDDNGNRSRNQRTFGIGGSLEF</sequence>
<evidence type="ECO:0000313" key="2">
    <source>
        <dbReference type="EMBL" id="PKK91358.1"/>
    </source>
</evidence>